<dbReference type="GO" id="GO:0005524">
    <property type="term" value="F:ATP binding"/>
    <property type="evidence" value="ECO:0007669"/>
    <property type="project" value="UniProtKB-UniRule"/>
</dbReference>
<evidence type="ECO:0000256" key="2">
    <source>
        <dbReference type="ARBA" id="ARBA00008142"/>
    </source>
</evidence>
<evidence type="ECO:0000256" key="16">
    <source>
        <dbReference type="RuleBase" id="RU004011"/>
    </source>
</evidence>
<evidence type="ECO:0000256" key="1">
    <source>
        <dbReference type="ARBA" id="ARBA00001946"/>
    </source>
</evidence>
<evidence type="ECO:0000256" key="15">
    <source>
        <dbReference type="PROSITE-ProRule" id="PRU00706"/>
    </source>
</evidence>
<evidence type="ECO:0000256" key="3">
    <source>
        <dbReference type="ARBA" id="ARBA00012966"/>
    </source>
</evidence>
<dbReference type="FunFam" id="3.30.70.141:FF:000003">
    <property type="entry name" value="Nucleoside diphosphate kinase"/>
    <property type="match status" value="1"/>
</dbReference>
<dbReference type="GO" id="GO:0006183">
    <property type="term" value="P:GTP biosynthetic process"/>
    <property type="evidence" value="ECO:0007669"/>
    <property type="project" value="UniProtKB-UniRule"/>
</dbReference>
<reference evidence="19 20" key="1">
    <citation type="submission" date="2018-05" db="EMBL/GenBank/DDBJ databases">
        <title>Complete Genome Sequences of Extremely Thermoacidophilic, Metal-Mobilizing Type-Strain Members of the Archaeal Family Sulfolobaceae: Acidianus brierleyi DSM-1651T, Acidianus sulfidivorans DSM-18786T, Metallosphaera hakonensis DSM-7519T, and Metallosphaera prunae DSM-10039T.</title>
        <authorList>
            <person name="Counts J.A."/>
            <person name="Kelly R.M."/>
        </authorList>
    </citation>
    <scope>NUCLEOTIDE SEQUENCE [LARGE SCALE GENOMIC DNA]</scope>
    <source>
        <strain evidence="19 20">DSM 1651</strain>
    </source>
</reference>
<evidence type="ECO:0000256" key="9">
    <source>
        <dbReference type="ARBA" id="ARBA00022741"/>
    </source>
</evidence>
<comment type="catalytic activity">
    <reaction evidence="14 17">
        <text>a 2'-deoxyribonucleoside 5'-diphosphate + ATP = a 2'-deoxyribonucleoside 5'-triphosphate + ADP</text>
        <dbReference type="Rhea" id="RHEA:44640"/>
        <dbReference type="ChEBI" id="CHEBI:30616"/>
        <dbReference type="ChEBI" id="CHEBI:61560"/>
        <dbReference type="ChEBI" id="CHEBI:73316"/>
        <dbReference type="ChEBI" id="CHEBI:456216"/>
        <dbReference type="EC" id="2.7.4.6"/>
    </reaction>
</comment>
<evidence type="ECO:0000256" key="13">
    <source>
        <dbReference type="ARBA" id="ARBA00023080"/>
    </source>
</evidence>
<dbReference type="Proteomes" id="UP000248044">
    <property type="component" value="Chromosome"/>
</dbReference>
<evidence type="ECO:0000256" key="11">
    <source>
        <dbReference type="ARBA" id="ARBA00022840"/>
    </source>
</evidence>
<evidence type="ECO:0000256" key="8">
    <source>
        <dbReference type="ARBA" id="ARBA00022723"/>
    </source>
</evidence>
<comment type="function">
    <text evidence="14">Major role in the synthesis of nucleoside triphosphates other than ATP. The ATP gamma phosphate is transferred to the NDP beta phosphate via a ping-pong mechanism, using a phosphorylated active-site intermediate.</text>
</comment>
<feature type="binding site" evidence="14 15">
    <location>
        <position position="59"/>
    </location>
    <ligand>
        <name>ATP</name>
        <dbReference type="ChEBI" id="CHEBI:30616"/>
    </ligand>
</feature>
<keyword evidence="10 14" id="KW-0418">Kinase</keyword>
<dbReference type="EMBL" id="CP029289">
    <property type="protein sequence ID" value="AWR94498.1"/>
    <property type="molecule type" value="Genomic_DNA"/>
</dbReference>
<comment type="catalytic activity">
    <reaction evidence="14">
        <text>a ribonucleoside 5'-diphosphate + ATP = a ribonucleoside 5'-triphosphate + ADP</text>
        <dbReference type="Rhea" id="RHEA:18113"/>
        <dbReference type="ChEBI" id="CHEBI:30616"/>
        <dbReference type="ChEBI" id="CHEBI:57930"/>
        <dbReference type="ChEBI" id="CHEBI:61557"/>
        <dbReference type="ChEBI" id="CHEBI:456216"/>
        <dbReference type="EC" id="2.7.4.6"/>
    </reaction>
</comment>
<dbReference type="GO" id="GO:0005737">
    <property type="term" value="C:cytoplasm"/>
    <property type="evidence" value="ECO:0007669"/>
    <property type="project" value="UniProtKB-SubCell"/>
</dbReference>
<keyword evidence="6 14" id="KW-0597">Phosphoprotein</keyword>
<organism evidence="19 20">
    <name type="scientific">Acidianus brierleyi</name>
    <dbReference type="NCBI Taxonomy" id="41673"/>
    <lineage>
        <taxon>Archaea</taxon>
        <taxon>Thermoproteota</taxon>
        <taxon>Thermoprotei</taxon>
        <taxon>Sulfolobales</taxon>
        <taxon>Sulfolobaceae</taxon>
        <taxon>Acidianus</taxon>
    </lineage>
</organism>
<protein>
    <recommendedName>
        <fullName evidence="4 14">Nucleoside diphosphate kinase</fullName>
        <shortName evidence="14">NDK</shortName>
        <shortName evidence="14">NDP kinase</shortName>
        <ecNumber evidence="3 14">2.7.4.6</ecNumber>
    </recommendedName>
    <alternativeName>
        <fullName evidence="14">Nucleoside-2-P kinase</fullName>
    </alternativeName>
</protein>
<keyword evidence="5 14" id="KW-0963">Cytoplasm</keyword>
<evidence type="ECO:0000256" key="4">
    <source>
        <dbReference type="ARBA" id="ARBA00017632"/>
    </source>
</evidence>
<evidence type="ECO:0000256" key="5">
    <source>
        <dbReference type="ARBA" id="ARBA00022490"/>
    </source>
</evidence>
<proteinExistence type="inferred from homology"/>
<evidence type="ECO:0000259" key="18">
    <source>
        <dbReference type="SMART" id="SM00562"/>
    </source>
</evidence>
<dbReference type="AlphaFoldDB" id="A0A2U9IEN3"/>
<feature type="binding site" evidence="14 15">
    <location>
        <position position="11"/>
    </location>
    <ligand>
        <name>ATP</name>
        <dbReference type="ChEBI" id="CHEBI:30616"/>
    </ligand>
</feature>
<feature type="active site" description="Pros-phosphohistidine intermediate" evidence="14 15">
    <location>
        <position position="117"/>
    </location>
</feature>
<evidence type="ECO:0000256" key="10">
    <source>
        <dbReference type="ARBA" id="ARBA00022777"/>
    </source>
</evidence>
<dbReference type="NCBIfam" id="NF001908">
    <property type="entry name" value="PRK00668.1"/>
    <property type="match status" value="1"/>
</dbReference>
<sequence>MSIQKTFVMIKPDGVKRKLSGEIIQRIEKKGLSIVGLKMVRISKNKAEELYAEHNGKSFFKDLINYITSGPVICMVIEGDEAVSVMRKMIGATDPKEALPGTIRGDYALSKSENVIHASDSEDKAKREISIFFNDEEILNLNIQTV</sequence>
<dbReference type="InterPro" id="IPR001564">
    <property type="entry name" value="Nucleoside_diP_kinase"/>
</dbReference>
<evidence type="ECO:0000256" key="17">
    <source>
        <dbReference type="RuleBase" id="RU004013"/>
    </source>
</evidence>
<keyword evidence="20" id="KW-1185">Reference proteome</keyword>
<dbReference type="PRINTS" id="PR01243">
    <property type="entry name" value="NUCDPKINASE"/>
</dbReference>
<evidence type="ECO:0000256" key="14">
    <source>
        <dbReference type="HAMAP-Rule" id="MF_00451"/>
    </source>
</evidence>
<dbReference type="CDD" id="cd04413">
    <property type="entry name" value="NDPk_I"/>
    <property type="match status" value="1"/>
</dbReference>
<keyword evidence="9 14" id="KW-0547">Nucleotide-binding</keyword>
<keyword evidence="13 14" id="KW-0546">Nucleotide metabolism</keyword>
<dbReference type="InterPro" id="IPR034907">
    <property type="entry name" value="NDK-like_dom"/>
</dbReference>
<evidence type="ECO:0000256" key="12">
    <source>
        <dbReference type="ARBA" id="ARBA00022842"/>
    </source>
</evidence>
<accession>A0A2U9IEN3</accession>
<dbReference type="KEGG" id="abri:DFR85_07720"/>
<comment type="subcellular location">
    <subcellularLocation>
        <location evidence="14">Cytoplasm</location>
    </subcellularLocation>
</comment>
<feature type="domain" description="Nucleoside diphosphate kinase-like" evidence="18">
    <location>
        <begin position="3"/>
        <end position="140"/>
    </location>
</feature>
<dbReference type="OrthoDB" id="6874at2157"/>
<dbReference type="PROSITE" id="PS51374">
    <property type="entry name" value="NDPK_LIKE"/>
    <property type="match status" value="1"/>
</dbReference>
<dbReference type="Gene3D" id="3.30.70.141">
    <property type="entry name" value="Nucleoside diphosphate kinase-like domain"/>
    <property type="match status" value="1"/>
</dbReference>
<dbReference type="InterPro" id="IPR023005">
    <property type="entry name" value="Nucleoside_diP_kinase_AS"/>
</dbReference>
<dbReference type="Pfam" id="PF00334">
    <property type="entry name" value="NDK"/>
    <property type="match status" value="1"/>
</dbReference>
<evidence type="ECO:0000313" key="20">
    <source>
        <dbReference type="Proteomes" id="UP000248044"/>
    </source>
</evidence>
<feature type="binding site" evidence="14 15">
    <location>
        <position position="114"/>
    </location>
    <ligand>
        <name>ATP</name>
        <dbReference type="ChEBI" id="CHEBI:30616"/>
    </ligand>
</feature>
<keyword evidence="7 14" id="KW-0808">Transferase</keyword>
<dbReference type="GO" id="GO:0004550">
    <property type="term" value="F:nucleoside diphosphate kinase activity"/>
    <property type="evidence" value="ECO:0007669"/>
    <property type="project" value="UniProtKB-UniRule"/>
</dbReference>
<dbReference type="SMART" id="SM00562">
    <property type="entry name" value="NDK"/>
    <property type="match status" value="1"/>
</dbReference>
<feature type="binding site" evidence="14 15">
    <location>
        <position position="87"/>
    </location>
    <ligand>
        <name>ATP</name>
        <dbReference type="ChEBI" id="CHEBI:30616"/>
    </ligand>
</feature>
<dbReference type="RefSeq" id="WP_110270379.1">
    <property type="nucleotide sequence ID" value="NZ_CP029289.2"/>
</dbReference>
<dbReference type="PANTHER" id="PTHR11349">
    <property type="entry name" value="NUCLEOSIDE DIPHOSPHATE KINASE"/>
    <property type="match status" value="1"/>
</dbReference>
<evidence type="ECO:0000256" key="7">
    <source>
        <dbReference type="ARBA" id="ARBA00022679"/>
    </source>
</evidence>
<dbReference type="HAMAP" id="MF_00451">
    <property type="entry name" value="NDP_kinase"/>
    <property type="match status" value="1"/>
</dbReference>
<dbReference type="GO" id="GO:0006228">
    <property type="term" value="P:UTP biosynthetic process"/>
    <property type="evidence" value="ECO:0007669"/>
    <property type="project" value="UniProtKB-UniRule"/>
</dbReference>
<feature type="binding site" evidence="14 15">
    <location>
        <position position="104"/>
    </location>
    <ligand>
        <name>ATP</name>
        <dbReference type="ChEBI" id="CHEBI:30616"/>
    </ligand>
</feature>
<dbReference type="GO" id="GO:0006241">
    <property type="term" value="P:CTP biosynthetic process"/>
    <property type="evidence" value="ECO:0007669"/>
    <property type="project" value="UniProtKB-UniRule"/>
</dbReference>
<comment type="similarity">
    <text evidence="2 14 15 16">Belongs to the NDK family.</text>
</comment>
<dbReference type="SUPFAM" id="SSF54919">
    <property type="entry name" value="Nucleoside diphosphate kinase, NDK"/>
    <property type="match status" value="1"/>
</dbReference>
<feature type="binding site" evidence="14 15">
    <location>
        <position position="93"/>
    </location>
    <ligand>
        <name>ATP</name>
        <dbReference type="ChEBI" id="CHEBI:30616"/>
    </ligand>
</feature>
<dbReference type="InterPro" id="IPR036850">
    <property type="entry name" value="NDK-like_dom_sf"/>
</dbReference>
<keyword evidence="8 14" id="KW-0479">Metal-binding</keyword>
<gene>
    <name evidence="14" type="primary">ndk</name>
    <name evidence="19" type="ORF">DFR85_07720</name>
</gene>
<keyword evidence="12 14" id="KW-0460">Magnesium</keyword>
<evidence type="ECO:0000313" key="19">
    <source>
        <dbReference type="EMBL" id="AWR94498.1"/>
    </source>
</evidence>
<comment type="cofactor">
    <cofactor evidence="1 14">
        <name>Mg(2+)</name>
        <dbReference type="ChEBI" id="CHEBI:18420"/>
    </cofactor>
</comment>
<evidence type="ECO:0000256" key="6">
    <source>
        <dbReference type="ARBA" id="ARBA00022553"/>
    </source>
</evidence>
<dbReference type="EC" id="2.7.4.6" evidence="3 14"/>
<dbReference type="PROSITE" id="PS00469">
    <property type="entry name" value="NDPK"/>
    <property type="match status" value="1"/>
</dbReference>
<dbReference type="GO" id="GO:0046872">
    <property type="term" value="F:metal ion binding"/>
    <property type="evidence" value="ECO:0007669"/>
    <property type="project" value="UniProtKB-KW"/>
</dbReference>
<name>A0A2U9IEN3_9CREN</name>
<dbReference type="GeneID" id="36832034"/>
<keyword evidence="11 14" id="KW-0067">ATP-binding</keyword>